<evidence type="ECO:0000313" key="2">
    <source>
        <dbReference type="Proteomes" id="UP000264589"/>
    </source>
</evidence>
<organism evidence="1 2">
    <name type="scientific">Parvularcula marina</name>
    <dbReference type="NCBI Taxonomy" id="2292771"/>
    <lineage>
        <taxon>Bacteria</taxon>
        <taxon>Pseudomonadati</taxon>
        <taxon>Pseudomonadota</taxon>
        <taxon>Alphaproteobacteria</taxon>
        <taxon>Parvularculales</taxon>
        <taxon>Parvularculaceae</taxon>
        <taxon>Parvularcula</taxon>
    </lineage>
</organism>
<dbReference type="InParanoid" id="A0A371RFY7"/>
<dbReference type="AlphaFoldDB" id="A0A371RFY7"/>
<gene>
    <name evidence="1" type="ORF">DX908_03190</name>
</gene>
<dbReference type="EMBL" id="QUQO01000001">
    <property type="protein sequence ID" value="RFB04374.1"/>
    <property type="molecule type" value="Genomic_DNA"/>
</dbReference>
<reference evidence="1 2" key="1">
    <citation type="submission" date="2018-08" db="EMBL/GenBank/DDBJ databases">
        <title>Parvularcula sp. SM1705, isolated from surface water of the South Sea China.</title>
        <authorList>
            <person name="Sun L."/>
        </authorList>
    </citation>
    <scope>NUCLEOTIDE SEQUENCE [LARGE SCALE GENOMIC DNA]</scope>
    <source>
        <strain evidence="1 2">SM1705</strain>
    </source>
</reference>
<proteinExistence type="predicted"/>
<evidence type="ECO:0000313" key="1">
    <source>
        <dbReference type="EMBL" id="RFB04374.1"/>
    </source>
</evidence>
<sequence>MLLAACGGGDGASGGKVNEKTFAAACEANSNMPAEICACVADKAMSELSEDGRAFLIAGLEEDQARATELREKMKPEELMATSMFLVNTPAACAQEQNG</sequence>
<protein>
    <submittedName>
        <fullName evidence="1">Uncharacterized protein</fullName>
    </submittedName>
</protein>
<name>A0A371RFY7_9PROT</name>
<accession>A0A371RFY7</accession>
<comment type="caution">
    <text evidence="1">The sequence shown here is derived from an EMBL/GenBank/DDBJ whole genome shotgun (WGS) entry which is preliminary data.</text>
</comment>
<dbReference type="Proteomes" id="UP000264589">
    <property type="component" value="Unassembled WGS sequence"/>
</dbReference>
<keyword evidence="2" id="KW-1185">Reference proteome</keyword>